<dbReference type="FunFam" id="3.30.420.40:FF:000111">
    <property type="entry name" value="Sedoheptulokinase"/>
    <property type="match status" value="1"/>
</dbReference>
<name>A0A8B6F311_MYTGA</name>
<dbReference type="GO" id="GO:0050277">
    <property type="term" value="F:sedoheptulokinase activity"/>
    <property type="evidence" value="ECO:0007669"/>
    <property type="project" value="UniProtKB-EC"/>
</dbReference>
<dbReference type="Pfam" id="PF00370">
    <property type="entry name" value="FGGY_N"/>
    <property type="match status" value="2"/>
</dbReference>
<reference evidence="5" key="1">
    <citation type="submission" date="2018-11" db="EMBL/GenBank/DDBJ databases">
        <authorList>
            <person name="Alioto T."/>
            <person name="Alioto T."/>
        </authorList>
    </citation>
    <scope>NUCLEOTIDE SEQUENCE</scope>
</reference>
<dbReference type="OrthoDB" id="10264182at2759"/>
<dbReference type="Gene3D" id="3.30.420.40">
    <property type="match status" value="2"/>
</dbReference>
<protein>
    <submittedName>
        <fullName evidence="5">Sedoheptulokinase</fullName>
        <ecNumber evidence="5">2.7.1.14</ecNumber>
    </submittedName>
</protein>
<accession>A0A8B6F311</accession>
<proteinExistence type="inferred from homology"/>
<evidence type="ECO:0000259" key="4">
    <source>
        <dbReference type="Pfam" id="PF00370"/>
    </source>
</evidence>
<dbReference type="EMBL" id="UYJE01005987">
    <property type="protein sequence ID" value="VDI42191.1"/>
    <property type="molecule type" value="Genomic_DNA"/>
</dbReference>
<evidence type="ECO:0000256" key="1">
    <source>
        <dbReference type="ARBA" id="ARBA00009156"/>
    </source>
</evidence>
<dbReference type="EC" id="2.7.1.14" evidence="5"/>
<comment type="similarity">
    <text evidence="1">Belongs to the FGGY kinase family.</text>
</comment>
<dbReference type="InterPro" id="IPR018484">
    <property type="entry name" value="FGGY_N"/>
</dbReference>
<comment type="caution">
    <text evidence="5">The sequence shown here is derived from an EMBL/GenBank/DDBJ whole genome shotgun (WGS) entry which is preliminary data.</text>
</comment>
<dbReference type="PANTHER" id="PTHR10196:SF67">
    <property type="entry name" value="SEDOHEPTULOKINASE"/>
    <property type="match status" value="1"/>
</dbReference>
<keyword evidence="3 5" id="KW-0418">Kinase</keyword>
<dbReference type="GO" id="GO:0071222">
    <property type="term" value="P:cellular response to lipopolysaccharide"/>
    <property type="evidence" value="ECO:0007669"/>
    <property type="project" value="TreeGrafter"/>
</dbReference>
<feature type="domain" description="Carbohydrate kinase FGGY N-terminal" evidence="4">
    <location>
        <begin position="9"/>
        <end position="96"/>
    </location>
</feature>
<dbReference type="InterPro" id="IPR043129">
    <property type="entry name" value="ATPase_NBD"/>
</dbReference>
<evidence type="ECO:0000313" key="5">
    <source>
        <dbReference type="EMBL" id="VDI42191.1"/>
    </source>
</evidence>
<dbReference type="PANTHER" id="PTHR10196">
    <property type="entry name" value="SUGAR KINASE"/>
    <property type="match status" value="1"/>
</dbReference>
<evidence type="ECO:0000256" key="2">
    <source>
        <dbReference type="ARBA" id="ARBA00022679"/>
    </source>
</evidence>
<sequence length="508" mass="55928">MDCKENKLCLGIDLGTTSVKTCLIGGDNIEILHSISKPSHADIQSDIGTKGSEQDPIIILKTLKQCLESIPAAQKQLINTICITGQMHGVMLWSEKAVKQKFDTLFDDIEGDFSRNLEGDNSSKETSNLYTWQDQRCSSEFLSSLPKPDSHLPLSTGYGCATMLWLSKHCPDFLCRFVNSGTVMDFLVAGLCGLDKPITSVQLAASWGYFNTREMSWNFSQLTECGLHVDLLPYVVCPGHKAGTLQHDWCGISPGVTVLAALGDVQCAVYSVLKSQQDAGWFKFWLSIDSSYNLQEKLNSVKSSVINISTSCQLAFPVRNEELLPLTADTKCPVQYFPYFEDSYLAIAASLNGGNVLASFVFMLKGWMKCFGCNIEDDKVWDTLIDLSINKTNSETLKVTPTLFGERHNPQVAASVTGISADNLDLGTLFRSVCCGLLDNVSNMMPVSFLEKNGINKLIGSGSLLSRNEVMRQEVLKHYGKLKVEFGNSCDSATGAAMYALKYCREQK</sequence>
<dbReference type="CDD" id="cd07777">
    <property type="entry name" value="ASKHA_NBD_FGGY_SHK"/>
    <property type="match status" value="1"/>
</dbReference>
<dbReference type="GO" id="GO:0006071">
    <property type="term" value="P:glycerol metabolic process"/>
    <property type="evidence" value="ECO:0007669"/>
    <property type="project" value="TreeGrafter"/>
</dbReference>
<keyword evidence="6" id="KW-1185">Reference proteome</keyword>
<evidence type="ECO:0000313" key="6">
    <source>
        <dbReference type="Proteomes" id="UP000596742"/>
    </source>
</evidence>
<organism evidence="5 6">
    <name type="scientific">Mytilus galloprovincialis</name>
    <name type="common">Mediterranean mussel</name>
    <dbReference type="NCBI Taxonomy" id="29158"/>
    <lineage>
        <taxon>Eukaryota</taxon>
        <taxon>Metazoa</taxon>
        <taxon>Spiralia</taxon>
        <taxon>Lophotrochozoa</taxon>
        <taxon>Mollusca</taxon>
        <taxon>Bivalvia</taxon>
        <taxon>Autobranchia</taxon>
        <taxon>Pteriomorphia</taxon>
        <taxon>Mytilida</taxon>
        <taxon>Mytiloidea</taxon>
        <taxon>Mytilidae</taxon>
        <taxon>Mytilinae</taxon>
        <taxon>Mytilus</taxon>
    </lineage>
</organism>
<evidence type="ECO:0000256" key="3">
    <source>
        <dbReference type="ARBA" id="ARBA00022777"/>
    </source>
</evidence>
<dbReference type="SUPFAM" id="SSF53067">
    <property type="entry name" value="Actin-like ATPase domain"/>
    <property type="match status" value="1"/>
</dbReference>
<dbReference type="GO" id="GO:0005829">
    <property type="term" value="C:cytosol"/>
    <property type="evidence" value="ECO:0007669"/>
    <property type="project" value="TreeGrafter"/>
</dbReference>
<dbReference type="AlphaFoldDB" id="A0A8B6F311"/>
<feature type="domain" description="Carbohydrate kinase FGGY N-terminal" evidence="4">
    <location>
        <begin position="124"/>
        <end position="269"/>
    </location>
</feature>
<gene>
    <name evidence="5" type="ORF">MGAL_10B070296</name>
</gene>
<keyword evidence="2 5" id="KW-0808">Transferase</keyword>
<dbReference type="Proteomes" id="UP000596742">
    <property type="component" value="Unassembled WGS sequence"/>
</dbReference>